<dbReference type="Proteomes" id="UP000887566">
    <property type="component" value="Unplaced"/>
</dbReference>
<feature type="region of interest" description="Disordered" evidence="1">
    <location>
        <begin position="75"/>
        <end position="112"/>
    </location>
</feature>
<feature type="compositionally biased region" description="Basic residues" evidence="1">
    <location>
        <begin position="96"/>
        <end position="112"/>
    </location>
</feature>
<evidence type="ECO:0000313" key="3">
    <source>
        <dbReference type="WBParaSite" id="PSAMB.scaffold2068size25620.g16337.t1"/>
    </source>
</evidence>
<dbReference type="WBParaSite" id="PSAMB.scaffold2068size25620.g16337.t1">
    <property type="protein sequence ID" value="PSAMB.scaffold2068size25620.g16337.t1"/>
    <property type="gene ID" value="PSAMB.scaffold2068size25620.g16337"/>
</dbReference>
<dbReference type="AlphaFoldDB" id="A0A914VJ15"/>
<evidence type="ECO:0000313" key="2">
    <source>
        <dbReference type="Proteomes" id="UP000887566"/>
    </source>
</evidence>
<name>A0A914VJ15_9BILA</name>
<organism evidence="2 3">
    <name type="scientific">Plectus sambesii</name>
    <dbReference type="NCBI Taxonomy" id="2011161"/>
    <lineage>
        <taxon>Eukaryota</taxon>
        <taxon>Metazoa</taxon>
        <taxon>Ecdysozoa</taxon>
        <taxon>Nematoda</taxon>
        <taxon>Chromadorea</taxon>
        <taxon>Plectida</taxon>
        <taxon>Plectina</taxon>
        <taxon>Plectoidea</taxon>
        <taxon>Plectidae</taxon>
        <taxon>Plectus</taxon>
    </lineage>
</organism>
<keyword evidence="2" id="KW-1185">Reference proteome</keyword>
<reference evidence="3" key="1">
    <citation type="submission" date="2022-11" db="UniProtKB">
        <authorList>
            <consortium name="WormBaseParasite"/>
        </authorList>
    </citation>
    <scope>IDENTIFICATION</scope>
</reference>
<proteinExistence type="predicted"/>
<evidence type="ECO:0000256" key="1">
    <source>
        <dbReference type="SAM" id="MobiDB-lite"/>
    </source>
</evidence>
<protein>
    <submittedName>
        <fullName evidence="3">Uncharacterized protein</fullName>
    </submittedName>
</protein>
<sequence length="143" mass="16352">MSALFVRKKPPRRGWDGSVRTPADVTVARRGLVLARGGLGRPALQVFRHFGRSPFPHRLPGTPLLGRRRYRLTKVVSQQPERKRRGRTLVEYGGKGRGRRARARRRRETRQKKANMTVSLGHFRPTLINGDRRGRAQATARLD</sequence>
<accession>A0A914VJ15</accession>